<dbReference type="InterPro" id="IPR025646">
    <property type="entry name" value="DUF4350"/>
</dbReference>
<dbReference type="Pfam" id="PF14258">
    <property type="entry name" value="DUF4350"/>
    <property type="match status" value="1"/>
</dbReference>
<feature type="transmembrane region" description="Helical" evidence="2">
    <location>
        <begin position="285"/>
        <end position="303"/>
    </location>
</feature>
<dbReference type="AlphaFoldDB" id="A0A7M3SU05"/>
<dbReference type="EMBL" id="BJOU01000001">
    <property type="protein sequence ID" value="GED96129.1"/>
    <property type="molecule type" value="Genomic_DNA"/>
</dbReference>
<dbReference type="Proteomes" id="UP000444980">
    <property type="component" value="Unassembled WGS sequence"/>
</dbReference>
<name>A0A7M3SU05_9ACTN</name>
<accession>A0A7M3SU05</accession>
<reference evidence="5" key="1">
    <citation type="submission" date="2019-06" db="EMBL/GenBank/DDBJ databases">
        <title>Gordonia isolated from sludge of a wastewater treatment plant.</title>
        <authorList>
            <person name="Tamura T."/>
            <person name="Aoyama K."/>
            <person name="Kang Y."/>
            <person name="Saito S."/>
            <person name="Akiyama N."/>
            <person name="Yazawa K."/>
            <person name="Gonoi T."/>
            <person name="Mikami Y."/>
        </authorList>
    </citation>
    <scope>NUCLEOTIDE SEQUENCE [LARGE SCALE GENOMIC DNA]</scope>
    <source>
        <strain evidence="5">NBRC 107697</strain>
    </source>
</reference>
<gene>
    <name evidence="4" type="ORF">nbrc107697_01680</name>
</gene>
<feature type="region of interest" description="Disordered" evidence="1">
    <location>
        <begin position="1"/>
        <end position="21"/>
    </location>
</feature>
<evidence type="ECO:0000256" key="2">
    <source>
        <dbReference type="SAM" id="Phobius"/>
    </source>
</evidence>
<feature type="compositionally biased region" description="Pro residues" evidence="1">
    <location>
        <begin position="1"/>
        <end position="12"/>
    </location>
</feature>
<keyword evidence="2" id="KW-0472">Membrane</keyword>
<evidence type="ECO:0000313" key="4">
    <source>
        <dbReference type="EMBL" id="GED96129.1"/>
    </source>
</evidence>
<dbReference type="RefSeq" id="WP_161925640.1">
    <property type="nucleotide sequence ID" value="NZ_BJOU01000001.1"/>
</dbReference>
<feature type="domain" description="DUF4350" evidence="3">
    <location>
        <begin position="68"/>
        <end position="241"/>
    </location>
</feature>
<organism evidence="4 5">
    <name type="scientific">Gordonia crocea</name>
    <dbReference type="NCBI Taxonomy" id="589162"/>
    <lineage>
        <taxon>Bacteria</taxon>
        <taxon>Bacillati</taxon>
        <taxon>Actinomycetota</taxon>
        <taxon>Actinomycetes</taxon>
        <taxon>Mycobacteriales</taxon>
        <taxon>Gordoniaceae</taxon>
        <taxon>Gordonia</taxon>
    </lineage>
</organism>
<feature type="transmembrane region" description="Helical" evidence="2">
    <location>
        <begin position="28"/>
        <end position="51"/>
    </location>
</feature>
<keyword evidence="2" id="KW-0812">Transmembrane</keyword>
<keyword evidence="2" id="KW-1133">Transmembrane helix</keyword>
<keyword evidence="5" id="KW-1185">Reference proteome</keyword>
<comment type="caution">
    <text evidence="4">The sequence shown here is derived from an EMBL/GenBank/DDBJ whole genome shotgun (WGS) entry which is preliminary data.</text>
</comment>
<evidence type="ECO:0000313" key="5">
    <source>
        <dbReference type="Proteomes" id="UP000444980"/>
    </source>
</evidence>
<sequence>MSAPAVVPPPAPAAGDGAPEKKRHTGTWVAVLGVVAVGLIAALVLGVLIVAGTSDKKPAENEVPGDPGNSRSDGTAALVETLKSHGVPVRVARAQSEVQGWRDASSSTVVVISRATGASVSSSRVVASKARNARRIVLLDPRPEVLSAWGISIDRTELYGDAVNPVADCSAAGIAPTDTAAVPSTAFTASSYDRATVCFRTAKNSAFGATLVFPASYNRPEIVVTQQDWFTNGSILNRDQAGIGVRMIGTGTEVAWFAPDYSDLQHDNPAAPPSQKKAGPDVPRWVWPMIGLGFFVLIAMMLWRGRRFGALVAEPLPAVVKATETTEARGRLYHSAADAQRAAQQLREYALRTMPRRLGVSRHAPVDDVIAAVCRATGRDHAAVTALLAGPLPVDTDDLVRFATDLSTLEEEVRPVL</sequence>
<dbReference type="OrthoDB" id="5241668at2"/>
<proteinExistence type="predicted"/>
<evidence type="ECO:0000256" key="1">
    <source>
        <dbReference type="SAM" id="MobiDB-lite"/>
    </source>
</evidence>
<protein>
    <submittedName>
        <fullName evidence="4">Putative membrane protein</fullName>
    </submittedName>
</protein>
<evidence type="ECO:0000259" key="3">
    <source>
        <dbReference type="Pfam" id="PF14258"/>
    </source>
</evidence>